<dbReference type="GO" id="GO:0009307">
    <property type="term" value="P:DNA restriction-modification system"/>
    <property type="evidence" value="ECO:0007669"/>
    <property type="project" value="InterPro"/>
</dbReference>
<dbReference type="AlphaFoldDB" id="A0A1H9PHS6"/>
<reference evidence="3" key="1">
    <citation type="submission" date="2016-10" db="EMBL/GenBank/DDBJ databases">
        <authorList>
            <person name="Varghese N."/>
            <person name="Submissions S."/>
        </authorList>
    </citation>
    <scope>NUCLEOTIDE SEQUENCE [LARGE SCALE GENOMIC DNA]</scope>
    <source>
        <strain evidence="3">CGMCC 4.6825</strain>
    </source>
</reference>
<feature type="domain" description="Restriction endonuclease type IV Mrr" evidence="1">
    <location>
        <begin position="175"/>
        <end position="294"/>
    </location>
</feature>
<dbReference type="SUPFAM" id="SSF52980">
    <property type="entry name" value="Restriction endonuclease-like"/>
    <property type="match status" value="1"/>
</dbReference>
<dbReference type="EMBL" id="FOGO01000002">
    <property type="protein sequence ID" value="SER47425.1"/>
    <property type="molecule type" value="Genomic_DNA"/>
</dbReference>
<evidence type="ECO:0000313" key="2">
    <source>
        <dbReference type="EMBL" id="SER47425.1"/>
    </source>
</evidence>
<dbReference type="PANTHER" id="PTHR30015:SF7">
    <property type="entry name" value="TYPE IV METHYL-DIRECTED RESTRICTION ENZYME ECOKMRR"/>
    <property type="match status" value="1"/>
</dbReference>
<dbReference type="InterPro" id="IPR007560">
    <property type="entry name" value="Restrct_endonuc_IV_Mrr"/>
</dbReference>
<gene>
    <name evidence="2" type="ORF">SAMN05421870_1028</name>
</gene>
<dbReference type="InterPro" id="IPR011335">
    <property type="entry name" value="Restrct_endonuc-II-like"/>
</dbReference>
<dbReference type="PANTHER" id="PTHR30015">
    <property type="entry name" value="MRR RESTRICTION SYSTEM PROTEIN"/>
    <property type="match status" value="1"/>
</dbReference>
<dbReference type="Pfam" id="PF04471">
    <property type="entry name" value="Mrr_cat"/>
    <property type="match status" value="1"/>
</dbReference>
<organism evidence="2 3">
    <name type="scientific">Streptomyces qinglanensis</name>
    <dbReference type="NCBI Taxonomy" id="943816"/>
    <lineage>
        <taxon>Bacteria</taxon>
        <taxon>Bacillati</taxon>
        <taxon>Actinomycetota</taxon>
        <taxon>Actinomycetes</taxon>
        <taxon>Kitasatosporales</taxon>
        <taxon>Streptomycetaceae</taxon>
        <taxon>Streptomyces</taxon>
    </lineage>
</organism>
<evidence type="ECO:0000313" key="3">
    <source>
        <dbReference type="Proteomes" id="UP000182841"/>
    </source>
</evidence>
<protein>
    <submittedName>
        <fullName evidence="2">Restriction endonuclease</fullName>
    </submittedName>
</protein>
<dbReference type="InterPro" id="IPR052906">
    <property type="entry name" value="Type_IV_Methyl-Rstrct_Enzyme"/>
</dbReference>
<keyword evidence="3" id="KW-1185">Reference proteome</keyword>
<dbReference type="InterPro" id="IPR011856">
    <property type="entry name" value="tRNA_endonuc-like_dom_sf"/>
</dbReference>
<keyword evidence="2" id="KW-0255">Endonuclease</keyword>
<name>A0A1H9PHS6_9ACTN</name>
<dbReference type="Gene3D" id="3.40.1350.10">
    <property type="match status" value="1"/>
</dbReference>
<keyword evidence="2" id="KW-0540">Nuclease</keyword>
<dbReference type="Proteomes" id="UP000182841">
    <property type="component" value="Unassembled WGS sequence"/>
</dbReference>
<accession>A0A1H9PHS6</accession>
<dbReference type="GO" id="GO:0015666">
    <property type="term" value="F:restriction endodeoxyribonuclease activity"/>
    <property type="evidence" value="ECO:0007669"/>
    <property type="project" value="TreeGrafter"/>
</dbReference>
<evidence type="ECO:0000259" key="1">
    <source>
        <dbReference type="Pfam" id="PF04471"/>
    </source>
</evidence>
<proteinExistence type="predicted"/>
<sequence>MTLWGDDEFASLDIVPCYDEAVAAASEDLGDDQQQIDNEILLNGITKPKRDLEEFSSLTTVEAYGTLAELPTVYTNCPFCNAGMHSFEELHEDPYNPDDVPNLTARHRLDYCQNCRHWRLHEARSECIIIRNDGWYQHALTVLSSKTRTFDERAPEGTLQEISQFFRRHPNLYHSVSPVYLEKLTARVFKEFGNHTEVRHVGRPADGGVDVLLIEDEEHSWLVQVKRRENPTKGESVETIRNLLGTMILEGKTLGAVVSTADHFTLPARKAVRNASEKGFVIELVDQKSLDAMLSRALPAEPWRDVLSKIEEERSKWFDEKWR</sequence>
<dbReference type="GO" id="GO:0003677">
    <property type="term" value="F:DNA binding"/>
    <property type="evidence" value="ECO:0007669"/>
    <property type="project" value="InterPro"/>
</dbReference>
<keyword evidence="2" id="KW-0378">Hydrolase</keyword>
<dbReference type="RefSeq" id="WP_162637677.1">
    <property type="nucleotide sequence ID" value="NZ_FOGO01000002.1"/>
</dbReference>